<dbReference type="PANTHER" id="PTHR33103">
    <property type="entry name" value="OS01G0153900 PROTEIN"/>
    <property type="match status" value="1"/>
</dbReference>
<evidence type="ECO:0000313" key="1">
    <source>
        <dbReference type="EMBL" id="KAE9592022.1"/>
    </source>
</evidence>
<dbReference type="Pfam" id="PF05056">
    <property type="entry name" value="DUF674"/>
    <property type="match status" value="2"/>
</dbReference>
<evidence type="ECO:0000313" key="2">
    <source>
        <dbReference type="Proteomes" id="UP000447434"/>
    </source>
</evidence>
<dbReference type="InterPro" id="IPR007750">
    <property type="entry name" value="DUF674"/>
</dbReference>
<accession>A0A6A4NRD3</accession>
<keyword evidence="2" id="KW-1185">Reference proteome</keyword>
<dbReference type="EMBL" id="WOCE01000019">
    <property type="protein sequence ID" value="KAE9592022.1"/>
    <property type="molecule type" value="Genomic_DNA"/>
</dbReference>
<dbReference type="OrthoDB" id="1277335at2759"/>
<gene>
    <name evidence="1" type="ORF">Lalb_Chr19g0124841</name>
</gene>
<proteinExistence type="predicted"/>
<organism evidence="1 2">
    <name type="scientific">Lupinus albus</name>
    <name type="common">White lupine</name>
    <name type="synonym">Lupinus termis</name>
    <dbReference type="NCBI Taxonomy" id="3870"/>
    <lineage>
        <taxon>Eukaryota</taxon>
        <taxon>Viridiplantae</taxon>
        <taxon>Streptophyta</taxon>
        <taxon>Embryophyta</taxon>
        <taxon>Tracheophyta</taxon>
        <taxon>Spermatophyta</taxon>
        <taxon>Magnoliopsida</taxon>
        <taxon>eudicotyledons</taxon>
        <taxon>Gunneridae</taxon>
        <taxon>Pentapetalae</taxon>
        <taxon>rosids</taxon>
        <taxon>fabids</taxon>
        <taxon>Fabales</taxon>
        <taxon>Fabaceae</taxon>
        <taxon>Papilionoideae</taxon>
        <taxon>50 kb inversion clade</taxon>
        <taxon>genistoids sensu lato</taxon>
        <taxon>core genistoids</taxon>
        <taxon>Genisteae</taxon>
        <taxon>Lupinus</taxon>
    </lineage>
</organism>
<comment type="caution">
    <text evidence="1">The sequence shown here is derived from an EMBL/GenBank/DDBJ whole genome shotgun (WGS) entry which is preliminary data.</text>
</comment>
<sequence length="134" mass="15234">MKGNSCLGSIDNLYKSLVDLEGQNYSKSLPSLKDKLVKTHLVQQFKLKNQILQFDEVPISFYSCYTVYDAPSITLFMVTDDLVVTPTSSISIISFLSMSNISPSDIDEKVISIGKKEVLEVNSFRLIYMYFHWS</sequence>
<name>A0A6A4NRD3_LUPAL</name>
<protein>
    <submittedName>
        <fullName evidence="1">Uncharacterized protein</fullName>
    </submittedName>
</protein>
<dbReference type="PANTHER" id="PTHR33103:SF27">
    <property type="entry name" value="OS04G0594700 PROTEIN"/>
    <property type="match status" value="1"/>
</dbReference>
<dbReference type="AlphaFoldDB" id="A0A6A4NRD3"/>
<reference evidence="2" key="1">
    <citation type="journal article" date="2020" name="Nat. Commun.">
        <title>Genome sequence of the cluster root forming white lupin.</title>
        <authorList>
            <person name="Hufnagel B."/>
            <person name="Marques A."/>
            <person name="Soriano A."/>
            <person name="Marques L."/>
            <person name="Divol F."/>
            <person name="Doumas P."/>
            <person name="Sallet E."/>
            <person name="Mancinotti D."/>
            <person name="Carrere S."/>
            <person name="Marande W."/>
            <person name="Arribat S."/>
            <person name="Keller J."/>
            <person name="Huneau C."/>
            <person name="Blein T."/>
            <person name="Aime D."/>
            <person name="Laguerre M."/>
            <person name="Taylor J."/>
            <person name="Schubert V."/>
            <person name="Nelson M."/>
            <person name="Geu-Flores F."/>
            <person name="Crespi M."/>
            <person name="Gallardo-Guerrero K."/>
            <person name="Delaux P.-M."/>
            <person name="Salse J."/>
            <person name="Berges H."/>
            <person name="Guyot R."/>
            <person name="Gouzy J."/>
            <person name="Peret B."/>
        </authorList>
    </citation>
    <scope>NUCLEOTIDE SEQUENCE [LARGE SCALE GENOMIC DNA]</scope>
    <source>
        <strain evidence="2">cv. Amiga</strain>
    </source>
</reference>
<dbReference type="Proteomes" id="UP000447434">
    <property type="component" value="Chromosome 19"/>
</dbReference>